<dbReference type="PANTHER" id="PTHR24305">
    <property type="entry name" value="CYTOCHROME P450"/>
    <property type="match status" value="1"/>
</dbReference>
<dbReference type="Gene3D" id="1.10.630.10">
    <property type="entry name" value="Cytochrome P450"/>
    <property type="match status" value="1"/>
</dbReference>
<dbReference type="PROSITE" id="PS00086">
    <property type="entry name" value="CYTOCHROME_P450"/>
    <property type="match status" value="1"/>
</dbReference>
<dbReference type="InterPro" id="IPR017972">
    <property type="entry name" value="Cyt_P450_CS"/>
</dbReference>
<evidence type="ECO:0000256" key="3">
    <source>
        <dbReference type="ARBA" id="ARBA00022723"/>
    </source>
</evidence>
<evidence type="ECO:0000256" key="5">
    <source>
        <dbReference type="PIRSR" id="PIRSR602401-1"/>
    </source>
</evidence>
<keyword evidence="6" id="KW-0560">Oxidoreductase</keyword>
<reference evidence="7" key="1">
    <citation type="submission" date="2020-11" db="EMBL/GenBank/DDBJ databases">
        <authorList>
            <consortium name="DOE Joint Genome Institute"/>
            <person name="Ahrendt S."/>
            <person name="Riley R."/>
            <person name="Andreopoulos W."/>
            <person name="Labutti K."/>
            <person name="Pangilinan J."/>
            <person name="Ruiz-Duenas F.J."/>
            <person name="Barrasa J.M."/>
            <person name="Sanchez-Garcia M."/>
            <person name="Camarero S."/>
            <person name="Miyauchi S."/>
            <person name="Serrano A."/>
            <person name="Linde D."/>
            <person name="Babiker R."/>
            <person name="Drula E."/>
            <person name="Ayuso-Fernandez I."/>
            <person name="Pacheco R."/>
            <person name="Padilla G."/>
            <person name="Ferreira P."/>
            <person name="Barriuso J."/>
            <person name="Kellner H."/>
            <person name="Castanera R."/>
            <person name="Alfaro M."/>
            <person name="Ramirez L."/>
            <person name="Pisabarro A.G."/>
            <person name="Kuo A."/>
            <person name="Tritt A."/>
            <person name="Lipzen A."/>
            <person name="He G."/>
            <person name="Yan M."/>
            <person name="Ng V."/>
            <person name="Cullen D."/>
            <person name="Martin F."/>
            <person name="Rosso M.-N."/>
            <person name="Henrissat B."/>
            <person name="Hibbett D."/>
            <person name="Martinez A.T."/>
            <person name="Grigoriev I.V."/>
        </authorList>
    </citation>
    <scope>NUCLEOTIDE SEQUENCE</scope>
    <source>
        <strain evidence="7">AH 40177</strain>
    </source>
</reference>
<keyword evidence="5 6" id="KW-0349">Heme</keyword>
<protein>
    <submittedName>
        <fullName evidence="7">Cytochrome P450</fullName>
    </submittedName>
</protein>
<dbReference type="InterPro" id="IPR036396">
    <property type="entry name" value="Cyt_P450_sf"/>
</dbReference>
<evidence type="ECO:0000256" key="4">
    <source>
        <dbReference type="ARBA" id="ARBA00023004"/>
    </source>
</evidence>
<dbReference type="CDD" id="cd11062">
    <property type="entry name" value="CYP58-like"/>
    <property type="match status" value="1"/>
</dbReference>
<evidence type="ECO:0000256" key="6">
    <source>
        <dbReference type="RuleBase" id="RU000461"/>
    </source>
</evidence>
<keyword evidence="3 5" id="KW-0479">Metal-binding</keyword>
<comment type="pathway">
    <text evidence="2">Secondary metabolite biosynthesis.</text>
</comment>
<dbReference type="PANTHER" id="PTHR24305:SF152">
    <property type="entry name" value="P450, PUTATIVE (EUROFUNG)-RELATED"/>
    <property type="match status" value="1"/>
</dbReference>
<evidence type="ECO:0000313" key="7">
    <source>
        <dbReference type="EMBL" id="KAF9077864.1"/>
    </source>
</evidence>
<dbReference type="GO" id="GO:0004497">
    <property type="term" value="F:monooxygenase activity"/>
    <property type="evidence" value="ECO:0007669"/>
    <property type="project" value="UniProtKB-KW"/>
</dbReference>
<accession>A0A9P5Q3S0</accession>
<organism evidence="7 8">
    <name type="scientific">Rhodocollybia butyracea</name>
    <dbReference type="NCBI Taxonomy" id="206335"/>
    <lineage>
        <taxon>Eukaryota</taxon>
        <taxon>Fungi</taxon>
        <taxon>Dikarya</taxon>
        <taxon>Basidiomycota</taxon>
        <taxon>Agaricomycotina</taxon>
        <taxon>Agaricomycetes</taxon>
        <taxon>Agaricomycetidae</taxon>
        <taxon>Agaricales</taxon>
        <taxon>Marasmiineae</taxon>
        <taxon>Omphalotaceae</taxon>
        <taxon>Rhodocollybia</taxon>
    </lineage>
</organism>
<comment type="caution">
    <text evidence="7">The sequence shown here is derived from an EMBL/GenBank/DDBJ whole genome shotgun (WGS) entry which is preliminary data.</text>
</comment>
<dbReference type="GO" id="GO:0020037">
    <property type="term" value="F:heme binding"/>
    <property type="evidence" value="ECO:0007669"/>
    <property type="project" value="InterPro"/>
</dbReference>
<dbReference type="InterPro" id="IPR050121">
    <property type="entry name" value="Cytochrome_P450_monoxygenase"/>
</dbReference>
<dbReference type="Pfam" id="PF00067">
    <property type="entry name" value="p450"/>
    <property type="match status" value="1"/>
</dbReference>
<dbReference type="GO" id="GO:0005506">
    <property type="term" value="F:iron ion binding"/>
    <property type="evidence" value="ECO:0007669"/>
    <property type="project" value="InterPro"/>
</dbReference>
<keyword evidence="8" id="KW-1185">Reference proteome</keyword>
<dbReference type="GO" id="GO:0016705">
    <property type="term" value="F:oxidoreductase activity, acting on paired donors, with incorporation or reduction of molecular oxygen"/>
    <property type="evidence" value="ECO:0007669"/>
    <property type="project" value="InterPro"/>
</dbReference>
<gene>
    <name evidence="7" type="ORF">BDP27DRAFT_1413551</name>
</gene>
<dbReference type="Proteomes" id="UP000772434">
    <property type="component" value="Unassembled WGS sequence"/>
</dbReference>
<dbReference type="PRINTS" id="PR00463">
    <property type="entry name" value="EP450I"/>
</dbReference>
<dbReference type="OrthoDB" id="1470350at2759"/>
<name>A0A9P5Q3S0_9AGAR</name>
<evidence type="ECO:0000313" key="8">
    <source>
        <dbReference type="Proteomes" id="UP000772434"/>
    </source>
</evidence>
<sequence>MHYLLFLYSAFFFLFVLGVYRLFFHPLSRYPGPTLAALTDWYEAYYNIVKGGGLVVKYEELHKLHELALTPSLHFNNREAFHDIYTYGSTLVKDHGFYDAFGVHAREASASFSTVLPESSDVPEYTIQQKIDKLLAILESNYSSSGTTVSMAVAYRALTTNIITSYCFAESANVLDSPNFSHPILQGLKEGFRKIWLQVHFPFFITFTLNAPQKLILWLLPEFEGYLKMKAGLECQIDSLINNPDILSMVEHETIFHHLLEPKDQKRPSLASLIDEALTLVAAGSDTVGNACNIGTFYALKYPSIHQKLKKELDEAWPDKDRPMSYTALEKLPYLTAFIREALRFSLGLMHPPPRVVGLSTPEIGGLKIPPGTVVGMSVKFLHTNPDVFPDPYNFNPDRWIVKDTSRLLLDLAPFSKGLRMCLGLNLAWCELYLIFGNILRRLDLKLHITEDTIDNFRADNGVDYWLPFWKKEYRVFVQNS</sequence>
<dbReference type="SUPFAM" id="SSF48264">
    <property type="entry name" value="Cytochrome P450"/>
    <property type="match status" value="1"/>
</dbReference>
<comment type="similarity">
    <text evidence="6">Belongs to the cytochrome P450 family.</text>
</comment>
<evidence type="ECO:0000256" key="1">
    <source>
        <dbReference type="ARBA" id="ARBA00001971"/>
    </source>
</evidence>
<dbReference type="InterPro" id="IPR002401">
    <property type="entry name" value="Cyt_P450_E_grp-I"/>
</dbReference>
<keyword evidence="4 5" id="KW-0408">Iron</keyword>
<proteinExistence type="inferred from homology"/>
<dbReference type="EMBL" id="JADNRY010000003">
    <property type="protein sequence ID" value="KAF9077864.1"/>
    <property type="molecule type" value="Genomic_DNA"/>
</dbReference>
<evidence type="ECO:0000256" key="2">
    <source>
        <dbReference type="ARBA" id="ARBA00005179"/>
    </source>
</evidence>
<keyword evidence="6" id="KW-0503">Monooxygenase</keyword>
<feature type="binding site" description="axial binding residue" evidence="5">
    <location>
        <position position="422"/>
    </location>
    <ligand>
        <name>heme</name>
        <dbReference type="ChEBI" id="CHEBI:30413"/>
    </ligand>
    <ligandPart>
        <name>Fe</name>
        <dbReference type="ChEBI" id="CHEBI:18248"/>
    </ligandPart>
</feature>
<comment type="cofactor">
    <cofactor evidence="1 5">
        <name>heme</name>
        <dbReference type="ChEBI" id="CHEBI:30413"/>
    </cofactor>
</comment>
<dbReference type="AlphaFoldDB" id="A0A9P5Q3S0"/>
<dbReference type="InterPro" id="IPR001128">
    <property type="entry name" value="Cyt_P450"/>
</dbReference>